<dbReference type="PANTHER" id="PTHR43756">
    <property type="entry name" value="CHOLINE MONOOXYGENASE, CHLOROPLASTIC"/>
    <property type="match status" value="1"/>
</dbReference>
<dbReference type="Gene3D" id="2.102.10.10">
    <property type="entry name" value="Rieske [2Fe-2S] iron-sulphur domain"/>
    <property type="match status" value="1"/>
</dbReference>
<evidence type="ECO:0000313" key="9">
    <source>
        <dbReference type="EMBL" id="OBB33709.1"/>
    </source>
</evidence>
<dbReference type="EMBL" id="LZSO01000008">
    <property type="protein sequence ID" value="OBB33709.1"/>
    <property type="molecule type" value="Genomic_DNA"/>
</dbReference>
<keyword evidence="5" id="KW-0408">Iron</keyword>
<keyword evidence="3" id="KW-0479">Metal-binding</keyword>
<dbReference type="PANTHER" id="PTHR43756:SF5">
    <property type="entry name" value="CHOLINE MONOOXYGENASE, CHLOROPLASTIC"/>
    <property type="match status" value="1"/>
</dbReference>
<keyword evidence="6" id="KW-0411">Iron-sulfur</keyword>
<dbReference type="PRINTS" id="PR00090">
    <property type="entry name" value="RNGDIOXGNASE"/>
</dbReference>
<accession>A0A1A0RJ36</accession>
<dbReference type="Pfam" id="PF00355">
    <property type="entry name" value="Rieske"/>
    <property type="match status" value="1"/>
</dbReference>
<name>A0A1A0RJ36_MYCPR</name>
<evidence type="ECO:0000256" key="2">
    <source>
        <dbReference type="ARBA" id="ARBA00022714"/>
    </source>
</evidence>
<proteinExistence type="predicted"/>
<dbReference type="InterPro" id="IPR015879">
    <property type="entry name" value="Ring_hydroxy_dOase_asu_C_dom"/>
</dbReference>
<dbReference type="GO" id="GO:0004497">
    <property type="term" value="F:monooxygenase activity"/>
    <property type="evidence" value="ECO:0007669"/>
    <property type="project" value="UniProtKB-ARBA"/>
</dbReference>
<dbReference type="OrthoDB" id="5243643at2"/>
<dbReference type="CDD" id="cd03469">
    <property type="entry name" value="Rieske_RO_Alpha_N"/>
    <property type="match status" value="1"/>
</dbReference>
<dbReference type="AlphaFoldDB" id="A0A1A0RJ36"/>
<gene>
    <name evidence="9" type="ORF">A5792_11465</name>
</gene>
<keyword evidence="4" id="KW-0560">Oxidoreductase</keyword>
<evidence type="ECO:0000256" key="6">
    <source>
        <dbReference type="ARBA" id="ARBA00023014"/>
    </source>
</evidence>
<dbReference type="GO" id="GO:0051537">
    <property type="term" value="F:2 iron, 2 sulfur cluster binding"/>
    <property type="evidence" value="ECO:0007669"/>
    <property type="project" value="UniProtKB-KW"/>
</dbReference>
<feature type="domain" description="Rieske" evidence="8">
    <location>
        <begin position="64"/>
        <end position="177"/>
    </location>
</feature>
<evidence type="ECO:0000313" key="10">
    <source>
        <dbReference type="Proteomes" id="UP000093902"/>
    </source>
</evidence>
<evidence type="ECO:0000259" key="8">
    <source>
        <dbReference type="PROSITE" id="PS51296"/>
    </source>
</evidence>
<protein>
    <recommendedName>
        <fullName evidence="8">Rieske domain-containing protein</fullName>
    </recommendedName>
</protein>
<keyword evidence="2" id="KW-0001">2Fe-2S</keyword>
<comment type="caution">
    <text evidence="9">The sequence shown here is derived from an EMBL/GenBank/DDBJ whole genome shotgun (WGS) entry which is preliminary data.</text>
</comment>
<reference evidence="10" key="1">
    <citation type="submission" date="2016-06" db="EMBL/GenBank/DDBJ databases">
        <authorList>
            <person name="Sutton G."/>
            <person name="Brinkac L."/>
            <person name="Sanka R."/>
            <person name="Adams M."/>
            <person name="Lau E."/>
            <person name="Mehaffy C."/>
            <person name="Tameris M."/>
            <person name="Hatherill M."/>
            <person name="Hanekom W."/>
            <person name="Mahomed H."/>
            <person name="Mcshane H."/>
        </authorList>
    </citation>
    <scope>NUCLEOTIDE SEQUENCE [LARGE SCALE GENOMIC DNA]</scope>
    <source>
        <strain evidence="10">852002-51209_SCH5440388</strain>
    </source>
</reference>
<dbReference type="PROSITE" id="PS51296">
    <property type="entry name" value="RIESKE"/>
    <property type="match status" value="1"/>
</dbReference>
<evidence type="ECO:0000256" key="7">
    <source>
        <dbReference type="SAM" id="MobiDB-lite"/>
    </source>
</evidence>
<dbReference type="RefSeq" id="WP_064929600.1">
    <property type="nucleotide sequence ID" value="NZ_LZSO01000008.1"/>
</dbReference>
<dbReference type="InterPro" id="IPR036922">
    <property type="entry name" value="Rieske_2Fe-2S_sf"/>
</dbReference>
<dbReference type="InterPro" id="IPR001663">
    <property type="entry name" value="Rng_hydr_dOase-A"/>
</dbReference>
<dbReference type="Proteomes" id="UP000093902">
    <property type="component" value="Unassembled WGS sequence"/>
</dbReference>
<dbReference type="SUPFAM" id="SSF50022">
    <property type="entry name" value="ISP domain"/>
    <property type="match status" value="1"/>
</dbReference>
<dbReference type="SUPFAM" id="SSF55961">
    <property type="entry name" value="Bet v1-like"/>
    <property type="match status" value="1"/>
</dbReference>
<feature type="region of interest" description="Disordered" evidence="7">
    <location>
        <begin position="1"/>
        <end position="24"/>
    </location>
</feature>
<evidence type="ECO:0000256" key="5">
    <source>
        <dbReference type="ARBA" id="ARBA00023004"/>
    </source>
</evidence>
<comment type="cofactor">
    <cofactor evidence="1">
        <name>Fe cation</name>
        <dbReference type="ChEBI" id="CHEBI:24875"/>
    </cofactor>
</comment>
<organism evidence="9 10">
    <name type="scientific">Mycolicibacterium peregrinum</name>
    <name type="common">Mycobacterium peregrinum</name>
    <dbReference type="NCBI Taxonomy" id="43304"/>
    <lineage>
        <taxon>Bacteria</taxon>
        <taxon>Bacillati</taxon>
        <taxon>Actinomycetota</taxon>
        <taxon>Actinomycetes</taxon>
        <taxon>Mycobacteriales</taxon>
        <taxon>Mycobacteriaceae</taxon>
        <taxon>Mycolicibacterium</taxon>
    </lineage>
</organism>
<dbReference type="GO" id="GO:0016705">
    <property type="term" value="F:oxidoreductase activity, acting on paired donors, with incorporation or reduction of molecular oxygen"/>
    <property type="evidence" value="ECO:0007669"/>
    <property type="project" value="UniProtKB-ARBA"/>
</dbReference>
<dbReference type="Pfam" id="PF00848">
    <property type="entry name" value="Ring_hydroxyl_A"/>
    <property type="match status" value="1"/>
</dbReference>
<sequence length="468" mass="53768">MTAQLTPEEVQAPAERAEPYQPRHTVDTSQVPYRVADGVHLPVQRYYDRDFADLEYEKMWLHTWQWACREEDIPDPGDFIEYSIVDKTVVIVRQPDRSIKVLNNVCPHRATQLVEPDDAGTFGGNQIVCPFHGWRFNTDGSQSYIYCRQGFVAGSIDPDTTKLGEIRSAVKYGFVWINFDDDAPSLEEFFGDYDQHLAPMAMDRMRVRWWKYSVVPGNWKVATEAFLEAYHVMQAHPELAMGATDDDYNADGVPYFHHGMGHVDTATPFDPEHPENYTLPPTLVAGMEPGRFFIDQNQVLFEGTDGFATARDEYIADRIRDLPDDQVLLKFFEELYRYAEEADIPLPPLDPNASTYGFVFPNFVFLGLTGNLLFYRFRPNGHDPDSAIFEALAMQIPRRCDMDNAAPRREGPLEPHDWPFVLQQDMGNIYRQQAGYRSGAITHSTLSPKYEPMIFSLHNEIDRYIATY</sequence>
<dbReference type="InterPro" id="IPR017941">
    <property type="entry name" value="Rieske_2Fe-2S"/>
</dbReference>
<dbReference type="GO" id="GO:0005506">
    <property type="term" value="F:iron ion binding"/>
    <property type="evidence" value="ECO:0007669"/>
    <property type="project" value="InterPro"/>
</dbReference>
<evidence type="ECO:0000256" key="4">
    <source>
        <dbReference type="ARBA" id="ARBA00023002"/>
    </source>
</evidence>
<evidence type="ECO:0000256" key="3">
    <source>
        <dbReference type="ARBA" id="ARBA00022723"/>
    </source>
</evidence>
<dbReference type="Gene3D" id="3.90.380.10">
    <property type="entry name" value="Naphthalene 1,2-dioxygenase Alpha Subunit, Chain A, domain 1"/>
    <property type="match status" value="1"/>
</dbReference>
<evidence type="ECO:0000256" key="1">
    <source>
        <dbReference type="ARBA" id="ARBA00001962"/>
    </source>
</evidence>